<evidence type="ECO:0000256" key="8">
    <source>
        <dbReference type="ARBA" id="ARBA00023239"/>
    </source>
</evidence>
<dbReference type="EC" id="1.11.1.-" evidence="13"/>
<evidence type="ECO:0000256" key="6">
    <source>
        <dbReference type="ARBA" id="ARBA00023002"/>
    </source>
</evidence>
<keyword evidence="4 13" id="KW-0479">Metal-binding</keyword>
<keyword evidence="3 13" id="KW-0349">Heme</keyword>
<dbReference type="InterPro" id="IPR006311">
    <property type="entry name" value="TAT_signal"/>
</dbReference>
<proteinExistence type="inferred from homology"/>
<dbReference type="PANTHER" id="PTHR30521">
    <property type="entry name" value="DEFERROCHELATASE/PEROXIDASE"/>
    <property type="match status" value="1"/>
</dbReference>
<dbReference type="NCBIfam" id="TIGR01412">
    <property type="entry name" value="tat_substr_1"/>
    <property type="match status" value="1"/>
</dbReference>
<keyword evidence="8" id="KW-0456">Lyase</keyword>
<comment type="caution">
    <text evidence="17">The sequence shown here is derived from an EMBL/GenBank/DDBJ whole genome shotgun (WGS) entry which is preliminary data.</text>
</comment>
<sequence length="411" mass="43124">MSLRGFSRRRLLGAAGAGTALVGAGVAGGYLVGSSGAEDPAPGQATVPFRGVHQAGIVTPAQDRLHFVALDVTATGPILRPAVVALLKRWTSAAERMTAGAEAAPGGAVNRNPEAPPLDTGEALDLPAASLTLTFGIGGSLLDKLGIPRPRALADLPPFQRDQLDPALSGGDLCIQACADDPQVAVHAVRNLVRSGFGTTAVRWSQLGFGRTSSTSTAQQTHRNLFGFKDGTNNLKAEDTAALDQHVWVPGSEGPPWMAGGTYLVARRIRMHVETWDRTSLTEQESLTGRTKGTGAPIGAADEFAPIDLTAPLIADDAHIRLASASALGGVRILRRGYNFVDGSDGAGHLNAGLFFLAFMRDPQRQFVPMQSALARYDRMMEYIEHTGSAVFACPPGLGEGAYWGQSLLEA</sequence>
<dbReference type="NCBIfam" id="TIGR01413">
    <property type="entry name" value="Dyp_perox_fam"/>
    <property type="match status" value="1"/>
</dbReference>
<comment type="catalytic activity">
    <reaction evidence="12">
        <text>heme b + 2 H(+) = protoporphyrin IX + Fe(2+)</text>
        <dbReference type="Rhea" id="RHEA:22584"/>
        <dbReference type="ChEBI" id="CHEBI:15378"/>
        <dbReference type="ChEBI" id="CHEBI:29033"/>
        <dbReference type="ChEBI" id="CHEBI:57306"/>
        <dbReference type="ChEBI" id="CHEBI:60344"/>
        <dbReference type="EC" id="4.98.1.1"/>
    </reaction>
    <physiologicalReaction direction="left-to-right" evidence="12">
        <dbReference type="Rhea" id="RHEA:22585"/>
    </physiologicalReaction>
</comment>
<dbReference type="EMBL" id="JASVWF010000003">
    <property type="protein sequence ID" value="MDL5157462.1"/>
    <property type="molecule type" value="Genomic_DNA"/>
</dbReference>
<feature type="region of interest" description="Disordered" evidence="14">
    <location>
        <begin position="98"/>
        <end position="122"/>
    </location>
</feature>
<feature type="domain" description="Dyp-type peroxidase C-terminal" evidence="16">
    <location>
        <begin position="221"/>
        <end position="397"/>
    </location>
</feature>
<dbReference type="Pfam" id="PF04261">
    <property type="entry name" value="Dyp_perox_N"/>
    <property type="match status" value="1"/>
</dbReference>
<evidence type="ECO:0000256" key="11">
    <source>
        <dbReference type="ARBA" id="ARBA00033775"/>
    </source>
</evidence>
<dbReference type="PROSITE" id="PS51404">
    <property type="entry name" value="DYP_PEROXIDASE"/>
    <property type="match status" value="1"/>
</dbReference>
<dbReference type="Pfam" id="PF20628">
    <property type="entry name" value="Dyp_perox_C"/>
    <property type="match status" value="1"/>
</dbReference>
<evidence type="ECO:0000256" key="5">
    <source>
        <dbReference type="ARBA" id="ARBA00022729"/>
    </source>
</evidence>
<dbReference type="InterPro" id="IPR006313">
    <property type="entry name" value="EfeB/EfeN"/>
</dbReference>
<evidence type="ECO:0000313" key="17">
    <source>
        <dbReference type="EMBL" id="MDL5157462.1"/>
    </source>
</evidence>
<evidence type="ECO:0000256" key="2">
    <source>
        <dbReference type="ARBA" id="ARBA00022559"/>
    </source>
</evidence>
<feature type="domain" description="Dyp-type peroxidase N-terminal" evidence="15">
    <location>
        <begin position="54"/>
        <end position="209"/>
    </location>
</feature>
<dbReference type="SUPFAM" id="SSF54909">
    <property type="entry name" value="Dimeric alpha+beta barrel"/>
    <property type="match status" value="1"/>
</dbReference>
<evidence type="ECO:0000256" key="7">
    <source>
        <dbReference type="ARBA" id="ARBA00023004"/>
    </source>
</evidence>
<evidence type="ECO:0000256" key="1">
    <source>
        <dbReference type="ARBA" id="ARBA00004196"/>
    </source>
</evidence>
<comment type="function">
    <text evidence="13">Involved in the recovery of exogenous heme iron. Extracts iron from heme while preserving the protoporphyrin ring intact.</text>
</comment>
<name>A0ABT7M9W7_9PSEU</name>
<dbReference type="PANTHER" id="PTHR30521:SF4">
    <property type="entry name" value="DEFERROCHELATASE"/>
    <property type="match status" value="1"/>
</dbReference>
<evidence type="ECO:0000259" key="15">
    <source>
        <dbReference type="Pfam" id="PF04261"/>
    </source>
</evidence>
<dbReference type="InterPro" id="IPR006314">
    <property type="entry name" value="Dyp_peroxidase"/>
</dbReference>
<dbReference type="InterPro" id="IPR048327">
    <property type="entry name" value="Dyp_perox_N"/>
</dbReference>
<dbReference type="Proteomes" id="UP001231924">
    <property type="component" value="Unassembled WGS sequence"/>
</dbReference>
<evidence type="ECO:0000313" key="18">
    <source>
        <dbReference type="Proteomes" id="UP001231924"/>
    </source>
</evidence>
<dbReference type="PROSITE" id="PS51318">
    <property type="entry name" value="TAT"/>
    <property type="match status" value="1"/>
</dbReference>
<evidence type="ECO:0000256" key="4">
    <source>
        <dbReference type="ARBA" id="ARBA00022723"/>
    </source>
</evidence>
<comment type="cofactor">
    <cofactor evidence="13">
        <name>heme b</name>
        <dbReference type="ChEBI" id="CHEBI:60344"/>
    </cofactor>
    <text evidence="13">Binds 1 heme b (iron(II)-protoporphyrin IX) group non-covalently per subunit.</text>
</comment>
<keyword evidence="6 13" id="KW-0560">Oxidoreductase</keyword>
<organism evidence="17 18">
    <name type="scientific">Actinomycetospora termitidis</name>
    <dbReference type="NCBI Taxonomy" id="3053470"/>
    <lineage>
        <taxon>Bacteria</taxon>
        <taxon>Bacillati</taxon>
        <taxon>Actinomycetota</taxon>
        <taxon>Actinomycetes</taxon>
        <taxon>Pseudonocardiales</taxon>
        <taxon>Pseudonocardiaceae</taxon>
        <taxon>Actinomycetospora</taxon>
    </lineage>
</organism>
<comment type="similarity">
    <text evidence="9 13">Belongs to the DyP-type peroxidase family.</text>
</comment>
<keyword evidence="2 13" id="KW-0575">Peroxidase</keyword>
<evidence type="ECO:0000256" key="10">
    <source>
        <dbReference type="ARBA" id="ARBA00033771"/>
    </source>
</evidence>
<keyword evidence="7 13" id="KW-0408">Iron</keyword>
<dbReference type="InterPro" id="IPR011008">
    <property type="entry name" value="Dimeric_a/b-barrel"/>
</dbReference>
<evidence type="ECO:0000259" key="16">
    <source>
        <dbReference type="Pfam" id="PF20628"/>
    </source>
</evidence>
<comment type="subcellular location">
    <subcellularLocation>
        <location evidence="1">Cell envelope</location>
    </subcellularLocation>
</comment>
<protein>
    <recommendedName>
        <fullName evidence="10 13">Deferrochelatase</fullName>
        <ecNumber evidence="13">1.11.1.-</ecNumber>
    </recommendedName>
    <alternativeName>
        <fullName evidence="11 13">Peroxidase EfeB</fullName>
    </alternativeName>
</protein>
<dbReference type="InterPro" id="IPR048328">
    <property type="entry name" value="Dyp_perox_C"/>
</dbReference>
<evidence type="ECO:0000256" key="3">
    <source>
        <dbReference type="ARBA" id="ARBA00022617"/>
    </source>
</evidence>
<reference evidence="17 18" key="1">
    <citation type="submission" date="2023-06" db="EMBL/GenBank/DDBJ databases">
        <title>Actinomycetospora Odt1-22.</title>
        <authorList>
            <person name="Supong K."/>
        </authorList>
    </citation>
    <scope>NUCLEOTIDE SEQUENCE [LARGE SCALE GENOMIC DNA]</scope>
    <source>
        <strain evidence="17 18">Odt1-22</strain>
    </source>
</reference>
<dbReference type="RefSeq" id="WP_286053890.1">
    <property type="nucleotide sequence ID" value="NZ_JASVWF010000003.1"/>
</dbReference>
<keyword evidence="5" id="KW-0732">Signal</keyword>
<gene>
    <name evidence="17" type="primary">efeB</name>
    <name evidence="17" type="ORF">QRT03_15960</name>
</gene>
<keyword evidence="18" id="KW-1185">Reference proteome</keyword>
<evidence type="ECO:0000256" key="12">
    <source>
        <dbReference type="ARBA" id="ARBA00048856"/>
    </source>
</evidence>
<evidence type="ECO:0000256" key="9">
    <source>
        <dbReference type="ARBA" id="ARBA00025737"/>
    </source>
</evidence>
<accession>A0ABT7M9W7</accession>
<evidence type="ECO:0000256" key="14">
    <source>
        <dbReference type="SAM" id="MobiDB-lite"/>
    </source>
</evidence>
<evidence type="ECO:0000256" key="13">
    <source>
        <dbReference type="RuleBase" id="RU365017"/>
    </source>
</evidence>